<feature type="compositionally biased region" description="Low complexity" evidence="1">
    <location>
        <begin position="109"/>
        <end position="139"/>
    </location>
</feature>
<comment type="caution">
    <text evidence="2">The sequence shown here is derived from an EMBL/GenBank/DDBJ whole genome shotgun (WGS) entry which is preliminary data.</text>
</comment>
<dbReference type="RefSeq" id="WP_344494715.1">
    <property type="nucleotide sequence ID" value="NZ_BAAAUD010000026.1"/>
</dbReference>
<gene>
    <name evidence="2" type="ORF">GCM10010446_26620</name>
</gene>
<evidence type="ECO:0008006" key="4">
    <source>
        <dbReference type="Google" id="ProtNLM"/>
    </source>
</evidence>
<evidence type="ECO:0000313" key="2">
    <source>
        <dbReference type="EMBL" id="GAA2939903.1"/>
    </source>
</evidence>
<dbReference type="Proteomes" id="UP001500403">
    <property type="component" value="Unassembled WGS sequence"/>
</dbReference>
<name>A0ABN3X8G6_9ACTN</name>
<keyword evidence="3" id="KW-1185">Reference proteome</keyword>
<feature type="region of interest" description="Disordered" evidence="1">
    <location>
        <begin position="100"/>
        <end position="139"/>
    </location>
</feature>
<organism evidence="2 3">
    <name type="scientific">Streptomyces enissocaesilis</name>
    <dbReference type="NCBI Taxonomy" id="332589"/>
    <lineage>
        <taxon>Bacteria</taxon>
        <taxon>Bacillati</taxon>
        <taxon>Actinomycetota</taxon>
        <taxon>Actinomycetes</taxon>
        <taxon>Kitasatosporales</taxon>
        <taxon>Streptomycetaceae</taxon>
        <taxon>Streptomyces</taxon>
        <taxon>Streptomyces rochei group</taxon>
    </lineage>
</organism>
<proteinExistence type="predicted"/>
<accession>A0ABN3X8G6</accession>
<dbReference type="EMBL" id="BAAAUD010000026">
    <property type="protein sequence ID" value="GAA2939903.1"/>
    <property type="molecule type" value="Genomic_DNA"/>
</dbReference>
<evidence type="ECO:0000313" key="3">
    <source>
        <dbReference type="Proteomes" id="UP001500403"/>
    </source>
</evidence>
<evidence type="ECO:0000256" key="1">
    <source>
        <dbReference type="SAM" id="MobiDB-lite"/>
    </source>
</evidence>
<protein>
    <recommendedName>
        <fullName evidence="4">Transposase</fullName>
    </recommendedName>
</protein>
<reference evidence="2 3" key="1">
    <citation type="journal article" date="2019" name="Int. J. Syst. Evol. Microbiol.">
        <title>The Global Catalogue of Microorganisms (GCM) 10K type strain sequencing project: providing services to taxonomists for standard genome sequencing and annotation.</title>
        <authorList>
            <consortium name="The Broad Institute Genomics Platform"/>
            <consortium name="The Broad Institute Genome Sequencing Center for Infectious Disease"/>
            <person name="Wu L."/>
            <person name="Ma J."/>
        </authorList>
    </citation>
    <scope>NUCLEOTIDE SEQUENCE [LARGE SCALE GENOMIC DNA]</scope>
    <source>
        <strain evidence="2 3">JCM 9088</strain>
    </source>
</reference>
<sequence>MRRFRDTGIDKLLASAGERRPNGVLEPFKPYLNTHFTESLGQADGKRLFLEIRERGYRGSIQVARKYLAALRAGTAEPVRVDIPSPRKITSWIMLPATPSATARKTDCSKSGSPAPTSPAPATSPALSSTWSATGAVTC</sequence>